<keyword evidence="6 9" id="KW-1133">Transmembrane helix</keyword>
<dbReference type="EMBL" id="LAYY01000009">
    <property type="protein sequence ID" value="KKK38176.1"/>
    <property type="molecule type" value="Genomic_DNA"/>
</dbReference>
<name>A0A0M2SWT5_9BACI</name>
<evidence type="ECO:0000256" key="1">
    <source>
        <dbReference type="ARBA" id="ARBA00004429"/>
    </source>
</evidence>
<dbReference type="GO" id="GO:0022857">
    <property type="term" value="F:transmembrane transporter activity"/>
    <property type="evidence" value="ECO:0007669"/>
    <property type="project" value="TreeGrafter"/>
</dbReference>
<feature type="transmembrane region" description="Helical" evidence="9">
    <location>
        <begin position="12"/>
        <end position="35"/>
    </location>
</feature>
<dbReference type="RefSeq" id="WP_046523652.1">
    <property type="nucleotide sequence ID" value="NZ_LAYY01000009.1"/>
</dbReference>
<reference evidence="11 12" key="1">
    <citation type="submission" date="2015-04" db="EMBL/GenBank/DDBJ databases">
        <title>Taxonomic description and genome sequence of Bacillus campisalis sp. nov., a novel member of the genus Bacillus isolated from solar saltern.</title>
        <authorList>
            <person name="Mathan Kumar R."/>
            <person name="Kaur G."/>
            <person name="Kumar A."/>
            <person name="Singh N.K."/>
            <person name="Kaur N."/>
            <person name="Kumar N."/>
            <person name="Mayilraj S."/>
        </authorList>
    </citation>
    <scope>NUCLEOTIDE SEQUENCE [LARGE SCALE GENOMIC DNA]</scope>
    <source>
        <strain evidence="11 12">SA2-6</strain>
    </source>
</reference>
<evidence type="ECO:0000256" key="9">
    <source>
        <dbReference type="SAM" id="Phobius"/>
    </source>
</evidence>
<keyword evidence="7 9" id="KW-0472">Membrane</keyword>
<keyword evidence="4" id="KW-0997">Cell inner membrane</keyword>
<keyword evidence="12" id="KW-1185">Reference proteome</keyword>
<feature type="transmembrane region" description="Helical" evidence="9">
    <location>
        <begin position="47"/>
        <end position="64"/>
    </location>
</feature>
<evidence type="ECO:0000256" key="2">
    <source>
        <dbReference type="ARBA" id="ARBA00022448"/>
    </source>
</evidence>
<evidence type="ECO:0000256" key="5">
    <source>
        <dbReference type="ARBA" id="ARBA00022692"/>
    </source>
</evidence>
<evidence type="ECO:0000256" key="6">
    <source>
        <dbReference type="ARBA" id="ARBA00022989"/>
    </source>
</evidence>
<comment type="caution">
    <text evidence="11">The sequence shown here is derived from an EMBL/GenBank/DDBJ whole genome shotgun (WGS) entry which is preliminary data.</text>
</comment>
<dbReference type="Pfam" id="PF04290">
    <property type="entry name" value="DctQ"/>
    <property type="match status" value="1"/>
</dbReference>
<proteinExistence type="inferred from homology"/>
<dbReference type="GO" id="GO:0005886">
    <property type="term" value="C:plasma membrane"/>
    <property type="evidence" value="ECO:0007669"/>
    <property type="project" value="UniProtKB-SubCell"/>
</dbReference>
<keyword evidence="5 9" id="KW-0812">Transmembrane</keyword>
<dbReference type="InterPro" id="IPR007387">
    <property type="entry name" value="TRAP_DctQ"/>
</dbReference>
<evidence type="ECO:0000256" key="7">
    <source>
        <dbReference type="ARBA" id="ARBA00023136"/>
    </source>
</evidence>
<evidence type="ECO:0000256" key="8">
    <source>
        <dbReference type="ARBA" id="ARBA00038436"/>
    </source>
</evidence>
<organism evidence="11 12">
    <name type="scientific">Mesobacillus campisalis</name>
    <dbReference type="NCBI Taxonomy" id="1408103"/>
    <lineage>
        <taxon>Bacteria</taxon>
        <taxon>Bacillati</taxon>
        <taxon>Bacillota</taxon>
        <taxon>Bacilli</taxon>
        <taxon>Bacillales</taxon>
        <taxon>Bacillaceae</taxon>
        <taxon>Mesobacillus</taxon>
    </lineage>
</organism>
<dbReference type="PANTHER" id="PTHR35011:SF2">
    <property type="entry name" value="2,3-DIKETO-L-GULONATE TRAP TRANSPORTER SMALL PERMEASE PROTEIN YIAM"/>
    <property type="match status" value="1"/>
</dbReference>
<dbReference type="GO" id="GO:0015740">
    <property type="term" value="P:C4-dicarboxylate transport"/>
    <property type="evidence" value="ECO:0007669"/>
    <property type="project" value="TreeGrafter"/>
</dbReference>
<dbReference type="InterPro" id="IPR055348">
    <property type="entry name" value="DctQ"/>
</dbReference>
<sequence length="189" mass="20881">MSRFLDKLFKNVDYLLGIMMALMVGFVFINVILRSVFNSGLVWSEELARYLFVFITFIGAIGAMRSNSHLGMDIIVRRLPHKGKIAAYFLNQTLILVVMVMLVQGTYTMVVQSVEARAAATGIPLSVIYSIMILTAVCIGINCIANIIKVIKDPSIIDGLVTLHESEEEELVEEMSGDNLSNTGEKLSS</sequence>
<evidence type="ECO:0000313" key="11">
    <source>
        <dbReference type="EMBL" id="KKK38176.1"/>
    </source>
</evidence>
<feature type="domain" description="Tripartite ATP-independent periplasmic transporters DctQ component" evidence="10">
    <location>
        <begin position="23"/>
        <end position="152"/>
    </location>
</feature>
<feature type="transmembrane region" description="Helical" evidence="9">
    <location>
        <begin position="127"/>
        <end position="148"/>
    </location>
</feature>
<feature type="transmembrane region" description="Helical" evidence="9">
    <location>
        <begin position="85"/>
        <end position="107"/>
    </location>
</feature>
<evidence type="ECO:0000259" key="10">
    <source>
        <dbReference type="Pfam" id="PF04290"/>
    </source>
</evidence>
<dbReference type="AlphaFoldDB" id="A0A0M2SWT5"/>
<dbReference type="PATRIC" id="fig|1408103.3.peg.2308"/>
<keyword evidence="3" id="KW-1003">Cell membrane</keyword>
<evidence type="ECO:0000256" key="3">
    <source>
        <dbReference type="ARBA" id="ARBA00022475"/>
    </source>
</evidence>
<keyword evidence="2" id="KW-0813">Transport</keyword>
<evidence type="ECO:0000256" key="4">
    <source>
        <dbReference type="ARBA" id="ARBA00022519"/>
    </source>
</evidence>
<dbReference type="OrthoDB" id="9815614at2"/>
<protein>
    <recommendedName>
        <fullName evidence="10">Tripartite ATP-independent periplasmic transporters DctQ component domain-containing protein</fullName>
    </recommendedName>
</protein>
<accession>A0A0M2SWT5</accession>
<comment type="subcellular location">
    <subcellularLocation>
        <location evidence="1">Cell inner membrane</location>
        <topology evidence="1">Multi-pass membrane protein</topology>
    </subcellularLocation>
</comment>
<gene>
    <name evidence="11" type="ORF">WQ57_10240</name>
</gene>
<dbReference type="Proteomes" id="UP000034166">
    <property type="component" value="Unassembled WGS sequence"/>
</dbReference>
<comment type="similarity">
    <text evidence="8">Belongs to the TRAP transporter small permease family.</text>
</comment>
<evidence type="ECO:0000313" key="12">
    <source>
        <dbReference type="Proteomes" id="UP000034166"/>
    </source>
</evidence>
<dbReference type="PANTHER" id="PTHR35011">
    <property type="entry name" value="2,3-DIKETO-L-GULONATE TRAP TRANSPORTER SMALL PERMEASE PROTEIN YIAM"/>
    <property type="match status" value="1"/>
</dbReference>